<dbReference type="EMBL" id="CP045893">
    <property type="protein sequence ID" value="QQP53874.1"/>
    <property type="molecule type" value="Genomic_DNA"/>
</dbReference>
<dbReference type="AlphaFoldDB" id="A0A7T8KDG6"/>
<feature type="compositionally biased region" description="Basic and acidic residues" evidence="1">
    <location>
        <begin position="149"/>
        <end position="160"/>
    </location>
</feature>
<dbReference type="OrthoDB" id="6431331at2759"/>
<organism evidence="2 3">
    <name type="scientific">Caligus rogercresseyi</name>
    <name type="common">Sea louse</name>
    <dbReference type="NCBI Taxonomy" id="217165"/>
    <lineage>
        <taxon>Eukaryota</taxon>
        <taxon>Metazoa</taxon>
        <taxon>Ecdysozoa</taxon>
        <taxon>Arthropoda</taxon>
        <taxon>Crustacea</taxon>
        <taxon>Multicrustacea</taxon>
        <taxon>Hexanauplia</taxon>
        <taxon>Copepoda</taxon>
        <taxon>Siphonostomatoida</taxon>
        <taxon>Caligidae</taxon>
        <taxon>Caligus</taxon>
    </lineage>
</organism>
<feature type="region of interest" description="Disordered" evidence="1">
    <location>
        <begin position="130"/>
        <end position="250"/>
    </location>
</feature>
<keyword evidence="3" id="KW-1185">Reference proteome</keyword>
<evidence type="ECO:0000256" key="1">
    <source>
        <dbReference type="SAM" id="MobiDB-lite"/>
    </source>
</evidence>
<evidence type="ECO:0000313" key="2">
    <source>
        <dbReference type="EMBL" id="QQP53874.1"/>
    </source>
</evidence>
<sequence length="250" mass="28210">MINISRENTLERYIMGISSDPAASPGPHFQDRGVSSQCFNDNNNEPFEEVSLTDAINILREATNSPQPSQYLIKVWRDFSSLSESSFFSPSVKVEVELDPLALPPELMEQEEEEEEVVVKEEVLDHAEYALPEAANQQERSPPAQSFDHFIKEEDIKAEPCCEDEAPSSSPRTLFIHEDDSSLLEDIDDILQSTQKPSPQKKKKKDPLVNEEPLTTPSVRSSARILMKRKASPHDGREGGRETRKRTKTS</sequence>
<protein>
    <submittedName>
        <fullName evidence="2">Uncharacterized protein</fullName>
    </submittedName>
</protein>
<dbReference type="Proteomes" id="UP000595437">
    <property type="component" value="Chromosome 4"/>
</dbReference>
<gene>
    <name evidence="2" type="ORF">FKW44_006507</name>
</gene>
<proteinExistence type="predicted"/>
<feature type="compositionally biased region" description="Basic and acidic residues" evidence="1">
    <location>
        <begin position="232"/>
        <end position="242"/>
    </location>
</feature>
<name>A0A7T8KDG6_CALRO</name>
<evidence type="ECO:0000313" key="3">
    <source>
        <dbReference type="Proteomes" id="UP000595437"/>
    </source>
</evidence>
<accession>A0A7T8KDG6</accession>
<feature type="compositionally biased region" description="Polar residues" evidence="1">
    <location>
        <begin position="135"/>
        <end position="144"/>
    </location>
</feature>
<reference evidence="3" key="1">
    <citation type="submission" date="2021-01" db="EMBL/GenBank/DDBJ databases">
        <title>Caligus Genome Assembly.</title>
        <authorList>
            <person name="Gallardo-Escarate C."/>
        </authorList>
    </citation>
    <scope>NUCLEOTIDE SEQUENCE [LARGE SCALE GENOMIC DNA]</scope>
</reference>